<dbReference type="EMBL" id="JAWJAX010000003">
    <property type="protein sequence ID" value="MDV2911068.1"/>
    <property type="molecule type" value="Genomic_DNA"/>
</dbReference>
<accession>A0AAW8YME1</accession>
<protein>
    <submittedName>
        <fullName evidence="2">MAE_28990/MAE_18760 family HEPN-like nuclease</fullName>
    </submittedName>
</protein>
<organism evidence="2 3">
    <name type="scientific">Pediococcus acidilactici</name>
    <dbReference type="NCBI Taxonomy" id="1254"/>
    <lineage>
        <taxon>Bacteria</taxon>
        <taxon>Bacillati</taxon>
        <taxon>Bacillota</taxon>
        <taxon>Bacilli</taxon>
        <taxon>Lactobacillales</taxon>
        <taxon>Lactobacillaceae</taxon>
        <taxon>Pediococcus</taxon>
        <taxon>Pediococcus acidilactici group</taxon>
    </lineage>
</organism>
<reference evidence="2" key="1">
    <citation type="journal article" date="2023" name="PeerJ">
        <title>Selection and evaluation of lactic acid bacteria from chicken feces in Thailand as potential probiotics.</title>
        <authorList>
            <person name="Khurajog B."/>
            <person name="Disastra Y."/>
            <person name="Lawwyne L.D."/>
            <person name="Sirichokchatchawan W."/>
            <person name="Niyomtham W."/>
            <person name="Yindee J."/>
            <person name="Hampson D.J."/>
            <person name="Prapasarakul N."/>
        </authorList>
    </citation>
    <scope>NUCLEOTIDE SEQUENCE</scope>
    <source>
        <strain evidence="2">BF14</strain>
    </source>
</reference>
<sequence length="235" mass="26946">MEQTIIFSEYEKRCNEINCMLNFVKELDNQPEVDEDEASALNIQKASLIIMLYNLVESTVSLNFMTIFDNIIDNNIGYTEVSPQLRDIWLELNYNDMFDKSSSFQSYLNRTSELINNITNNNNQNILLFSESKVEWQLPGGNLAARSITKLCKKFGITLNIPSEVNSKAGILEDIKNKRNSLGHGDKSFCEIGTSVTIKDIESWFKEVTDYLNHFTEQISEYVSNKGYCNKNVVD</sequence>
<dbReference type="RefSeq" id="WP_317052082.1">
    <property type="nucleotide sequence ID" value="NZ_CP140878.1"/>
</dbReference>
<dbReference type="Proteomes" id="UP001280415">
    <property type="component" value="Unassembled WGS sequence"/>
</dbReference>
<comment type="caution">
    <text evidence="2">The sequence shown here is derived from an EMBL/GenBank/DDBJ whole genome shotgun (WGS) entry which is preliminary data.</text>
</comment>
<proteinExistence type="predicted"/>
<name>A0AAW8YME1_PEDAC</name>
<dbReference type="AlphaFoldDB" id="A0AAW8YME1"/>
<reference evidence="2" key="2">
    <citation type="submission" date="2023-10" db="EMBL/GenBank/DDBJ databases">
        <authorList>
            <person name="Khurajog B."/>
        </authorList>
    </citation>
    <scope>NUCLEOTIDE SEQUENCE</scope>
    <source>
        <strain evidence="2">BF14</strain>
    </source>
</reference>
<evidence type="ECO:0000313" key="3">
    <source>
        <dbReference type="Proteomes" id="UP001280415"/>
    </source>
</evidence>
<dbReference type="InterPro" id="IPR040788">
    <property type="entry name" value="HEPN_MAE_28990"/>
</dbReference>
<evidence type="ECO:0000259" key="1">
    <source>
        <dbReference type="Pfam" id="PF18737"/>
    </source>
</evidence>
<feature type="domain" description="MAE-28990/MAE-18760-like HEPN" evidence="1">
    <location>
        <begin position="6"/>
        <end position="228"/>
    </location>
</feature>
<dbReference type="Pfam" id="PF18737">
    <property type="entry name" value="HEPN_MAE_28990"/>
    <property type="match status" value="1"/>
</dbReference>
<evidence type="ECO:0000313" key="2">
    <source>
        <dbReference type="EMBL" id="MDV2911068.1"/>
    </source>
</evidence>
<gene>
    <name evidence="2" type="ORF">R0H03_04200</name>
</gene>